<keyword evidence="2" id="KW-0812">Transmembrane</keyword>
<dbReference type="EMBL" id="JAPTGC010000003">
    <property type="protein sequence ID" value="MCZ0862266.1"/>
    <property type="molecule type" value="Genomic_DNA"/>
</dbReference>
<protein>
    <recommendedName>
        <fullName evidence="5">Zinc finger/thioredoxin putative domain-containing protein</fullName>
    </recommendedName>
</protein>
<evidence type="ECO:0000256" key="2">
    <source>
        <dbReference type="SAM" id="Phobius"/>
    </source>
</evidence>
<comment type="caution">
    <text evidence="3">The sequence shown here is derived from an EMBL/GenBank/DDBJ whole genome shotgun (WGS) entry which is preliminary data.</text>
</comment>
<dbReference type="Proteomes" id="UP001141336">
    <property type="component" value="Unassembled WGS sequence"/>
</dbReference>
<sequence length="149" mass="16298">MTESKSPPKIAVCLDCGHTWKPYNTSTTSHKRRCAKCKSYNVEIRDAPTEPETTPEAKPTASAEPETNPVAELTAIINTPPHQTAKKTAEKSPPVIKPLHLTIAFIILTVGAIGGASWYFRRRPPAVDQPRPDQTQPPAPIPRTRITGL</sequence>
<keyword evidence="2" id="KW-1133">Transmembrane helix</keyword>
<keyword evidence="2" id="KW-0472">Membrane</keyword>
<organism evidence="3 4">
    <name type="scientific">Methanocorpusculum vombati</name>
    <dbReference type="NCBI Taxonomy" id="3002864"/>
    <lineage>
        <taxon>Archaea</taxon>
        <taxon>Methanobacteriati</taxon>
        <taxon>Methanobacteriota</taxon>
        <taxon>Stenosarchaea group</taxon>
        <taxon>Methanomicrobia</taxon>
        <taxon>Methanomicrobiales</taxon>
        <taxon>Methanocorpusculaceae</taxon>
        <taxon>Methanocorpusculum</taxon>
    </lineage>
</organism>
<evidence type="ECO:0000256" key="1">
    <source>
        <dbReference type="SAM" id="MobiDB-lite"/>
    </source>
</evidence>
<feature type="region of interest" description="Disordered" evidence="1">
    <location>
        <begin position="124"/>
        <end position="149"/>
    </location>
</feature>
<evidence type="ECO:0000313" key="4">
    <source>
        <dbReference type="Proteomes" id="UP001141336"/>
    </source>
</evidence>
<accession>A0ABT4IKJ6</accession>
<evidence type="ECO:0000313" key="3">
    <source>
        <dbReference type="EMBL" id="MCZ0862266.1"/>
    </source>
</evidence>
<name>A0ABT4IKJ6_9EURY</name>
<evidence type="ECO:0008006" key="5">
    <source>
        <dbReference type="Google" id="ProtNLM"/>
    </source>
</evidence>
<reference evidence="3" key="1">
    <citation type="submission" date="2022-12" db="EMBL/GenBank/DDBJ databases">
        <title>Isolation and characterisation of novel Methanocorpusculum spp. from native Australian herbivores indicates the genus is ancestrally host-associated.</title>
        <authorList>
            <person name="Volmer J.G."/>
            <person name="Soo R.M."/>
            <person name="Evans P.N."/>
            <person name="Hoedt E.C."/>
            <person name="Astorga Alsina A.L."/>
            <person name="Woodcroft B.J."/>
            <person name="Tyson G.W."/>
            <person name="Hugenholtz P."/>
            <person name="Morrison M."/>
        </authorList>
    </citation>
    <scope>NUCLEOTIDE SEQUENCE</scope>
    <source>
        <strain evidence="3">CW153</strain>
    </source>
</reference>
<feature type="compositionally biased region" description="Low complexity" evidence="1">
    <location>
        <begin position="50"/>
        <end position="67"/>
    </location>
</feature>
<proteinExistence type="predicted"/>
<dbReference type="RefSeq" id="WP_268922495.1">
    <property type="nucleotide sequence ID" value="NZ_JAPTGC010000003.1"/>
</dbReference>
<gene>
    <name evidence="3" type="ORF">O0S09_03225</name>
</gene>
<feature type="region of interest" description="Disordered" evidence="1">
    <location>
        <begin position="46"/>
        <end position="68"/>
    </location>
</feature>
<feature type="transmembrane region" description="Helical" evidence="2">
    <location>
        <begin position="99"/>
        <end position="120"/>
    </location>
</feature>
<keyword evidence="4" id="KW-1185">Reference proteome</keyword>